<evidence type="ECO:0008006" key="3">
    <source>
        <dbReference type="Google" id="ProtNLM"/>
    </source>
</evidence>
<gene>
    <name evidence="1" type="ORF">M9Y10_025125</name>
</gene>
<name>A0ABR2HAK1_9EUKA</name>
<reference evidence="1 2" key="1">
    <citation type="submission" date="2024-04" db="EMBL/GenBank/DDBJ databases">
        <title>Tritrichomonas musculus Genome.</title>
        <authorList>
            <person name="Alves-Ferreira E."/>
            <person name="Grigg M."/>
            <person name="Lorenzi H."/>
            <person name="Galac M."/>
        </authorList>
    </citation>
    <scope>NUCLEOTIDE SEQUENCE [LARGE SCALE GENOMIC DNA]</scope>
    <source>
        <strain evidence="1 2">EAF2021</strain>
    </source>
</reference>
<evidence type="ECO:0000313" key="2">
    <source>
        <dbReference type="Proteomes" id="UP001470230"/>
    </source>
</evidence>
<sequence>MIYPSEYSSYFSTRVYGGALYSRRVSHSLKCVNCVFIDNLVLIKENKEKGFAGAIYLTNDTFDSCTFKDNSAYNGGDIRFDQIINTCLIITRCSFQIGLSKKQKIISMIHICTSSNLSIPNLFTYNKVETFLLIFTFNDAFQSDCSDFTIPPIPIFTETPTPIMTLIPTKIKTPSLTRSLTPTKTRSMTLAPTKSISLAPTKSFIPTATRT</sequence>
<protein>
    <recommendedName>
        <fullName evidence="3">Right handed beta helix domain-containing protein</fullName>
    </recommendedName>
</protein>
<accession>A0ABR2HAK1</accession>
<dbReference type="EMBL" id="JAPFFF010000035">
    <property type="protein sequence ID" value="KAK8843270.1"/>
    <property type="molecule type" value="Genomic_DNA"/>
</dbReference>
<keyword evidence="2" id="KW-1185">Reference proteome</keyword>
<proteinExistence type="predicted"/>
<dbReference type="Proteomes" id="UP001470230">
    <property type="component" value="Unassembled WGS sequence"/>
</dbReference>
<comment type="caution">
    <text evidence="1">The sequence shown here is derived from an EMBL/GenBank/DDBJ whole genome shotgun (WGS) entry which is preliminary data.</text>
</comment>
<evidence type="ECO:0000313" key="1">
    <source>
        <dbReference type="EMBL" id="KAK8843270.1"/>
    </source>
</evidence>
<organism evidence="1 2">
    <name type="scientific">Tritrichomonas musculus</name>
    <dbReference type="NCBI Taxonomy" id="1915356"/>
    <lineage>
        <taxon>Eukaryota</taxon>
        <taxon>Metamonada</taxon>
        <taxon>Parabasalia</taxon>
        <taxon>Tritrichomonadida</taxon>
        <taxon>Tritrichomonadidae</taxon>
        <taxon>Tritrichomonas</taxon>
    </lineage>
</organism>